<protein>
    <submittedName>
        <fullName evidence="2">DUF998 domain-containing protein</fullName>
    </submittedName>
</protein>
<keyword evidence="1" id="KW-1133">Transmembrane helix</keyword>
<feature type="transmembrane region" description="Helical" evidence="1">
    <location>
        <begin position="76"/>
        <end position="94"/>
    </location>
</feature>
<evidence type="ECO:0000313" key="3">
    <source>
        <dbReference type="Proteomes" id="UP001518140"/>
    </source>
</evidence>
<sequence length="203" mass="21301">MGNQLLLACGVLAGPLFTATYLLAGATRADYKSLRHPISSLTLGHARWAQTVNFLCTGLLSLASAAGLWQVGPSRWGALLIGVWGIGLLGAGTFRTDPVRGYPPDTPDQLLRPTRAGTLHDLLSLIAFLALVAACLVLASQGSLGWTIYSITSAVLFAATMILANAAFSHSQRLAGVGGLIQRVSITVGWTWLAVLAVRTLHA</sequence>
<dbReference type="InterPro" id="IPR009339">
    <property type="entry name" value="DUF998"/>
</dbReference>
<name>A0ABX0DGE4_9ACTN</name>
<keyword evidence="1" id="KW-0472">Membrane</keyword>
<keyword evidence="1" id="KW-0812">Transmembrane</keyword>
<evidence type="ECO:0000313" key="2">
    <source>
        <dbReference type="EMBL" id="NGO40947.1"/>
    </source>
</evidence>
<reference evidence="2 3" key="1">
    <citation type="submission" date="2020-02" db="EMBL/GenBank/DDBJ databases">
        <title>Whole-genome analyses of novel actinobacteria.</title>
        <authorList>
            <person name="Sahin N."/>
            <person name="Tokatli A."/>
        </authorList>
    </citation>
    <scope>NUCLEOTIDE SEQUENCE [LARGE SCALE GENOMIC DNA]</scope>
    <source>
        <strain evidence="2 3">YC419</strain>
    </source>
</reference>
<evidence type="ECO:0000256" key="1">
    <source>
        <dbReference type="SAM" id="Phobius"/>
    </source>
</evidence>
<feature type="transmembrane region" description="Helical" evidence="1">
    <location>
        <begin position="180"/>
        <end position="198"/>
    </location>
</feature>
<organism evidence="2 3">
    <name type="scientific">Streptomyces ureilyticus</name>
    <dbReference type="NCBI Taxonomy" id="1775131"/>
    <lineage>
        <taxon>Bacteria</taxon>
        <taxon>Bacillati</taxon>
        <taxon>Actinomycetota</taxon>
        <taxon>Actinomycetes</taxon>
        <taxon>Kitasatosporales</taxon>
        <taxon>Streptomycetaceae</taxon>
        <taxon>Streptomyces</taxon>
    </lineage>
</organism>
<keyword evidence="3" id="KW-1185">Reference proteome</keyword>
<feature type="transmembrane region" description="Helical" evidence="1">
    <location>
        <begin position="48"/>
        <end position="69"/>
    </location>
</feature>
<comment type="caution">
    <text evidence="2">The sequence shown here is derived from an EMBL/GenBank/DDBJ whole genome shotgun (WGS) entry which is preliminary data.</text>
</comment>
<dbReference type="Proteomes" id="UP001518140">
    <property type="component" value="Unassembled WGS sequence"/>
</dbReference>
<dbReference type="RefSeq" id="WP_165337632.1">
    <property type="nucleotide sequence ID" value="NZ_JAAKZX010000004.1"/>
</dbReference>
<accession>A0ABX0DGE4</accession>
<dbReference type="Pfam" id="PF06197">
    <property type="entry name" value="DUF998"/>
    <property type="match status" value="1"/>
</dbReference>
<dbReference type="EMBL" id="JAAKZX010000004">
    <property type="protein sequence ID" value="NGO40947.1"/>
    <property type="molecule type" value="Genomic_DNA"/>
</dbReference>
<feature type="transmembrane region" description="Helical" evidence="1">
    <location>
        <begin position="122"/>
        <end position="139"/>
    </location>
</feature>
<proteinExistence type="predicted"/>
<gene>
    <name evidence="2" type="ORF">G6048_01840</name>
</gene>
<feature type="transmembrane region" description="Helical" evidence="1">
    <location>
        <begin position="146"/>
        <end position="168"/>
    </location>
</feature>